<accession>A0AA38LSJ0</accession>
<gene>
    <name evidence="2" type="ORF">MKK02DRAFT_38102</name>
</gene>
<comment type="caution">
    <text evidence="2">The sequence shown here is derived from an EMBL/GenBank/DDBJ whole genome shotgun (WGS) entry which is preliminary data.</text>
</comment>
<dbReference type="RefSeq" id="XP_052943225.1">
    <property type="nucleotide sequence ID" value="XM_053089928.1"/>
</dbReference>
<dbReference type="Proteomes" id="UP001164286">
    <property type="component" value="Unassembled WGS sequence"/>
</dbReference>
<dbReference type="AlphaFoldDB" id="A0AA38LSJ0"/>
<protein>
    <submittedName>
        <fullName evidence="2">Uncharacterized protein</fullName>
    </submittedName>
</protein>
<evidence type="ECO:0000313" key="2">
    <source>
        <dbReference type="EMBL" id="KAI9633448.1"/>
    </source>
</evidence>
<feature type="region of interest" description="Disordered" evidence="1">
    <location>
        <begin position="37"/>
        <end position="56"/>
    </location>
</feature>
<evidence type="ECO:0000313" key="3">
    <source>
        <dbReference type="Proteomes" id="UP001164286"/>
    </source>
</evidence>
<dbReference type="GeneID" id="77729133"/>
<reference evidence="2" key="1">
    <citation type="journal article" date="2022" name="G3 (Bethesda)">
        <title>High quality genome of the basidiomycete yeast Dioszegia hungarica PDD-24b-2 isolated from cloud water.</title>
        <authorList>
            <person name="Jarrige D."/>
            <person name="Haridas S."/>
            <person name="Bleykasten-Grosshans C."/>
            <person name="Joly M."/>
            <person name="Nadalig T."/>
            <person name="Sancelme M."/>
            <person name="Vuilleumier S."/>
            <person name="Grigoriev I.V."/>
            <person name="Amato P."/>
            <person name="Bringel F."/>
        </authorList>
    </citation>
    <scope>NUCLEOTIDE SEQUENCE</scope>
    <source>
        <strain evidence="2">PDD-24b-2</strain>
    </source>
</reference>
<keyword evidence="3" id="KW-1185">Reference proteome</keyword>
<name>A0AA38LSJ0_9TREE</name>
<sequence length="183" mass="19166">MQSIVNAASNALNTATNAASSAAVAAGNLTGLTSPTTTATGAAHSHAESVKASLPEDATAGEVKSIDAEGLAVFEDKEVRHEVLVKINQLALDDVKHGLKELASLDLVTDSGKKGIDRYFVVTRPMGLDYIGEVEIESGKSIHIRCHKASATAAPRFHSIDTRPGSEGGAIFKPGGDLHWFDY</sequence>
<evidence type="ECO:0000256" key="1">
    <source>
        <dbReference type="SAM" id="MobiDB-lite"/>
    </source>
</evidence>
<dbReference type="EMBL" id="JAKWFO010000008">
    <property type="protein sequence ID" value="KAI9633448.1"/>
    <property type="molecule type" value="Genomic_DNA"/>
</dbReference>
<proteinExistence type="predicted"/>
<organism evidence="2 3">
    <name type="scientific">Dioszegia hungarica</name>
    <dbReference type="NCBI Taxonomy" id="4972"/>
    <lineage>
        <taxon>Eukaryota</taxon>
        <taxon>Fungi</taxon>
        <taxon>Dikarya</taxon>
        <taxon>Basidiomycota</taxon>
        <taxon>Agaricomycotina</taxon>
        <taxon>Tremellomycetes</taxon>
        <taxon>Tremellales</taxon>
        <taxon>Bulleribasidiaceae</taxon>
        <taxon>Dioszegia</taxon>
    </lineage>
</organism>